<dbReference type="EMBL" id="LT629711">
    <property type="protein sequence ID" value="SDP11028.1"/>
    <property type="molecule type" value="Genomic_DNA"/>
</dbReference>
<feature type="compositionally biased region" description="Low complexity" evidence="1">
    <location>
        <begin position="72"/>
        <end position="87"/>
    </location>
</feature>
<proteinExistence type="predicted"/>
<evidence type="ECO:0000256" key="1">
    <source>
        <dbReference type="SAM" id="MobiDB-lite"/>
    </source>
</evidence>
<evidence type="ECO:0000313" key="3">
    <source>
        <dbReference type="EMBL" id="SDP11028.1"/>
    </source>
</evidence>
<accession>A0A1H0Q2Y4</accession>
<dbReference type="OrthoDB" id="4855658at2"/>
<dbReference type="RefSeq" id="WP_091783425.1">
    <property type="nucleotide sequence ID" value="NZ_LT629711.1"/>
</dbReference>
<dbReference type="STRING" id="443156.SAMN04489867_1444"/>
<dbReference type="AlphaFoldDB" id="A0A1H0Q2Y4"/>
<organism evidence="3 4">
    <name type="scientific">Pedococcus dokdonensis</name>
    <dbReference type="NCBI Taxonomy" id="443156"/>
    <lineage>
        <taxon>Bacteria</taxon>
        <taxon>Bacillati</taxon>
        <taxon>Actinomycetota</taxon>
        <taxon>Actinomycetes</taxon>
        <taxon>Micrococcales</taxon>
        <taxon>Intrasporangiaceae</taxon>
        <taxon>Pedococcus</taxon>
    </lineage>
</organism>
<keyword evidence="2" id="KW-0812">Transmembrane</keyword>
<feature type="region of interest" description="Disordered" evidence="1">
    <location>
        <begin position="61"/>
        <end position="87"/>
    </location>
</feature>
<gene>
    <name evidence="3" type="ORF">SAMN04489867_1444</name>
</gene>
<feature type="transmembrane region" description="Helical" evidence="2">
    <location>
        <begin position="41"/>
        <end position="62"/>
    </location>
</feature>
<keyword evidence="2" id="KW-0472">Membrane</keyword>
<keyword evidence="2" id="KW-1133">Transmembrane helix</keyword>
<evidence type="ECO:0000256" key="2">
    <source>
        <dbReference type="SAM" id="Phobius"/>
    </source>
</evidence>
<evidence type="ECO:0000313" key="4">
    <source>
        <dbReference type="Proteomes" id="UP000199077"/>
    </source>
</evidence>
<reference evidence="4" key="1">
    <citation type="submission" date="2016-10" db="EMBL/GenBank/DDBJ databases">
        <authorList>
            <person name="Varghese N."/>
            <person name="Submissions S."/>
        </authorList>
    </citation>
    <scope>NUCLEOTIDE SEQUENCE [LARGE SCALE GENOMIC DNA]</scope>
    <source>
        <strain evidence="4">DSM 22329</strain>
    </source>
</reference>
<keyword evidence="4" id="KW-1185">Reference proteome</keyword>
<sequence length="421" mass="44318">MTDRDLTALLERATEDVVERDFAENAWAAALAARRHRRRTLLTGVGAVAVAALAVTAVQLGGADHPKPTPATSSTTSTTGGTLSDGTAYAVMPQEGTEGQLRDFDAGLPSTIDVRARAEAFSAARPPGSVVAVYLRADGDDLLHPVLVAGDGRHVLMGDVDLVRTTDASGNEATPLGPRAVGGGGRYVVFPQRDHVLRLDAQTGDTVSYPVPAQHVEWAGWNAAGTRIVARASEGAWSIDPSTSRAEAVPVVGGYEGTFRVTATDALPSDVRVTRFDEDGRPLMSTPVRGPTWSLWGETVNTETLAATGAFFDQNVTSKVIRRGYGPIYQGLLVVEPSSGAAKVLLAPENPDGQTGRVKGCCTVLGWADADTVLFQSLGSHGRWVLAWKTTTGEVFEVARITTSAPDDPVTPIALNVGRRS</sequence>
<protein>
    <submittedName>
        <fullName evidence="3">Uncharacterized protein</fullName>
    </submittedName>
</protein>
<dbReference type="Proteomes" id="UP000199077">
    <property type="component" value="Chromosome I"/>
</dbReference>
<name>A0A1H0Q2Y4_9MICO</name>